<reference evidence="2 3" key="1">
    <citation type="submission" date="2014-04" db="EMBL/GenBank/DDBJ databases">
        <title>Evolutionary Origins and Diversification of the Mycorrhizal Mutualists.</title>
        <authorList>
            <consortium name="DOE Joint Genome Institute"/>
            <consortium name="Mycorrhizal Genomics Consortium"/>
            <person name="Kohler A."/>
            <person name="Kuo A."/>
            <person name="Nagy L.G."/>
            <person name="Floudas D."/>
            <person name="Copeland A."/>
            <person name="Barry K.W."/>
            <person name="Cichocki N."/>
            <person name="Veneault-Fourrey C."/>
            <person name="LaButti K."/>
            <person name="Lindquist E.A."/>
            <person name="Lipzen A."/>
            <person name="Lundell T."/>
            <person name="Morin E."/>
            <person name="Murat C."/>
            <person name="Riley R."/>
            <person name="Ohm R."/>
            <person name="Sun H."/>
            <person name="Tunlid A."/>
            <person name="Henrissat B."/>
            <person name="Grigoriev I.V."/>
            <person name="Hibbett D.S."/>
            <person name="Martin F."/>
        </authorList>
    </citation>
    <scope>NUCLEOTIDE SEQUENCE [LARGE SCALE GENOMIC DNA]</scope>
    <source>
        <strain evidence="2 3">MD-312</strain>
    </source>
</reference>
<organism evidence="2 3">
    <name type="scientific">Hydnomerulius pinastri MD-312</name>
    <dbReference type="NCBI Taxonomy" id="994086"/>
    <lineage>
        <taxon>Eukaryota</taxon>
        <taxon>Fungi</taxon>
        <taxon>Dikarya</taxon>
        <taxon>Basidiomycota</taxon>
        <taxon>Agaricomycotina</taxon>
        <taxon>Agaricomycetes</taxon>
        <taxon>Agaricomycetidae</taxon>
        <taxon>Boletales</taxon>
        <taxon>Boletales incertae sedis</taxon>
        <taxon>Leucogyrophana</taxon>
    </lineage>
</organism>
<dbReference type="EMBL" id="KN839854">
    <property type="protein sequence ID" value="KIJ62607.1"/>
    <property type="molecule type" value="Genomic_DNA"/>
</dbReference>
<evidence type="ECO:0000313" key="3">
    <source>
        <dbReference type="Proteomes" id="UP000053820"/>
    </source>
</evidence>
<dbReference type="Proteomes" id="UP000053820">
    <property type="component" value="Unassembled WGS sequence"/>
</dbReference>
<feature type="compositionally biased region" description="Basic residues" evidence="1">
    <location>
        <begin position="74"/>
        <end position="84"/>
    </location>
</feature>
<dbReference type="OrthoDB" id="2658928at2759"/>
<protein>
    <submittedName>
        <fullName evidence="2">Uncharacterized protein</fullName>
    </submittedName>
</protein>
<sequence>MKTKKTPVFAEEWQLAVLKRLLAEPRLSAEEQRSAALAETGLCVPSTYSNNRHVTSAYRDAAWVKGWFARQKSKAASRNRKKQVKRQEGNVRAHSADPSLPPVATFRLQLVYPPEADKPQYASHGLPSYHTASESIEPARITPRSGGEAQRANGGRRADPPCLSQPASMRAAHGYDQNISNISTPSDDSRGPDTPIELATRIPSYSRDPLYNRYPDFSQFFHPLVHEQYRSSATLPPADGHNLLIRLLANAEMDPHAPPHLRDLFSSFHFDGVEITQGSLAGLQDFPACPISFTTRLGDVEPFESVDQHLLGSQYTQPEKLH</sequence>
<dbReference type="HOGENOM" id="CLU_863456_0_0_1"/>
<evidence type="ECO:0000313" key="2">
    <source>
        <dbReference type="EMBL" id="KIJ62607.1"/>
    </source>
</evidence>
<feature type="region of interest" description="Disordered" evidence="1">
    <location>
        <begin position="74"/>
        <end position="100"/>
    </location>
</feature>
<feature type="compositionally biased region" description="Basic and acidic residues" evidence="1">
    <location>
        <begin position="85"/>
        <end position="95"/>
    </location>
</feature>
<gene>
    <name evidence="2" type="ORF">HYDPIDRAFT_41751</name>
</gene>
<feature type="region of interest" description="Disordered" evidence="1">
    <location>
        <begin position="133"/>
        <end position="197"/>
    </location>
</feature>
<proteinExistence type="predicted"/>
<keyword evidence="3" id="KW-1185">Reference proteome</keyword>
<evidence type="ECO:0000256" key="1">
    <source>
        <dbReference type="SAM" id="MobiDB-lite"/>
    </source>
</evidence>
<name>A0A0C9WDM1_9AGAM</name>
<dbReference type="AlphaFoldDB" id="A0A0C9WDM1"/>
<accession>A0A0C9WDM1</accession>
<feature type="compositionally biased region" description="Polar residues" evidence="1">
    <location>
        <begin position="177"/>
        <end position="186"/>
    </location>
</feature>